<dbReference type="Pfam" id="PF08439">
    <property type="entry name" value="Peptidase_M3_N"/>
    <property type="match status" value="1"/>
</dbReference>
<dbReference type="GO" id="GO:0046872">
    <property type="term" value="F:metal ion binding"/>
    <property type="evidence" value="ECO:0007669"/>
    <property type="project" value="UniProtKB-UniRule"/>
</dbReference>
<keyword evidence="7" id="KW-0472">Membrane</keyword>
<feature type="domain" description="Oligopeptidase F N-terminal" evidence="9">
    <location>
        <begin position="165"/>
        <end position="215"/>
    </location>
</feature>
<evidence type="ECO:0000256" key="1">
    <source>
        <dbReference type="ARBA" id="ARBA00022670"/>
    </source>
</evidence>
<dbReference type="EMBL" id="KZ155826">
    <property type="protein sequence ID" value="OUS44091.1"/>
    <property type="molecule type" value="Genomic_DNA"/>
</dbReference>
<organism evidence="10">
    <name type="scientific">Ostreococcus tauri</name>
    <name type="common">Marine green alga</name>
    <dbReference type="NCBI Taxonomy" id="70448"/>
    <lineage>
        <taxon>Eukaryota</taxon>
        <taxon>Viridiplantae</taxon>
        <taxon>Chlorophyta</taxon>
        <taxon>Mamiellophyceae</taxon>
        <taxon>Mamiellales</taxon>
        <taxon>Bathycoccaceae</taxon>
        <taxon>Ostreococcus</taxon>
    </lineage>
</organism>
<dbReference type="Gene3D" id="1.20.140.70">
    <property type="entry name" value="Oligopeptidase f, N-terminal domain"/>
    <property type="match status" value="1"/>
</dbReference>
<proteinExistence type="inferred from homology"/>
<feature type="transmembrane region" description="Helical" evidence="7">
    <location>
        <begin position="749"/>
        <end position="769"/>
    </location>
</feature>
<evidence type="ECO:0000313" key="10">
    <source>
        <dbReference type="EMBL" id="OUS44091.1"/>
    </source>
</evidence>
<name>A0A1Y5I3Q8_OSTTA</name>
<dbReference type="AlphaFoldDB" id="A0A1Y5I3Q8"/>
<keyword evidence="7" id="KW-1133">Transmembrane helix</keyword>
<evidence type="ECO:0000256" key="6">
    <source>
        <dbReference type="RuleBase" id="RU003435"/>
    </source>
</evidence>
<protein>
    <submittedName>
        <fullName evidence="10">Uncharacterized protein</fullName>
    </submittedName>
</protein>
<accession>A0A1Y5I3Q8</accession>
<keyword evidence="7" id="KW-0812">Transmembrane</keyword>
<keyword evidence="4 6" id="KW-0862">Zinc</keyword>
<feature type="domain" description="Peptidase M3A/M3B catalytic" evidence="8">
    <location>
        <begin position="251"/>
        <end position="638"/>
    </location>
</feature>
<dbReference type="SUPFAM" id="SSF55486">
    <property type="entry name" value="Metalloproteases ('zincins'), catalytic domain"/>
    <property type="match status" value="1"/>
</dbReference>
<keyword evidence="2 6" id="KW-0479">Metal-binding</keyword>
<evidence type="ECO:0000259" key="8">
    <source>
        <dbReference type="Pfam" id="PF01432"/>
    </source>
</evidence>
<dbReference type="eggNOG" id="ENOG502R6UQ">
    <property type="taxonomic scope" value="Eukaryota"/>
</dbReference>
<dbReference type="InterPro" id="IPR042088">
    <property type="entry name" value="OligoPept_F_C"/>
</dbReference>
<keyword evidence="3 6" id="KW-0378">Hydrolase</keyword>
<evidence type="ECO:0000256" key="5">
    <source>
        <dbReference type="ARBA" id="ARBA00023049"/>
    </source>
</evidence>
<evidence type="ECO:0000256" key="3">
    <source>
        <dbReference type="ARBA" id="ARBA00022801"/>
    </source>
</evidence>
<dbReference type="Gene3D" id="1.10.1370.20">
    <property type="entry name" value="Oligoendopeptidase f, C-terminal domain"/>
    <property type="match status" value="1"/>
</dbReference>
<dbReference type="Proteomes" id="UP000195557">
    <property type="component" value="Unassembled WGS sequence"/>
</dbReference>
<keyword evidence="5 6" id="KW-0482">Metalloprotease</keyword>
<dbReference type="GO" id="GO:0004222">
    <property type="term" value="F:metalloendopeptidase activity"/>
    <property type="evidence" value="ECO:0007669"/>
    <property type="project" value="InterPro"/>
</dbReference>
<dbReference type="CDD" id="cd09610">
    <property type="entry name" value="M3B_PepF"/>
    <property type="match status" value="1"/>
</dbReference>
<evidence type="ECO:0000256" key="7">
    <source>
        <dbReference type="SAM" id="Phobius"/>
    </source>
</evidence>
<reference evidence="10" key="1">
    <citation type="submission" date="2017-04" db="EMBL/GenBank/DDBJ databases">
        <title>Population genomics of picophytoplankton unveils novel chromosome hypervariability.</title>
        <authorList>
            <consortium name="DOE Joint Genome Institute"/>
            <person name="Blanc-Mathieu R."/>
            <person name="Krasovec M."/>
            <person name="Hebrard M."/>
            <person name="Yau S."/>
            <person name="Desgranges E."/>
            <person name="Martin J."/>
            <person name="Schackwitz W."/>
            <person name="Kuo A."/>
            <person name="Salin G."/>
            <person name="Donnadieu C."/>
            <person name="Desdevises Y."/>
            <person name="Sanchez-Ferandin S."/>
            <person name="Moreau H."/>
            <person name="Rivals E."/>
            <person name="Grigoriev I.V."/>
            <person name="Grimsley N."/>
            <person name="Eyre-Walker A."/>
            <person name="Piganeau G."/>
        </authorList>
    </citation>
    <scope>NUCLEOTIDE SEQUENCE [LARGE SCALE GENOMIC DNA]</scope>
    <source>
        <strain evidence="10">RCC 1115</strain>
    </source>
</reference>
<comment type="similarity">
    <text evidence="6">Belongs to the peptidase M3 family.</text>
</comment>
<comment type="cofactor">
    <cofactor evidence="6">
        <name>Zn(2+)</name>
        <dbReference type="ChEBI" id="CHEBI:29105"/>
    </cofactor>
    <text evidence="6">Binds 1 zinc ion.</text>
</comment>
<gene>
    <name evidence="10" type="ORF">BE221DRAFT_79679</name>
</gene>
<sequence length="874" mass="97806">MPANSTLARTFARVVTNVAQRSPVRAQRPLRLRVARTAQRHRLVTMTSTSSPIAEKSVASEPRWDLEKHFGYASASDTKIDDEMTSIERACEDFKKTFEGKLDAELLEAIEAYEGIELTLTRALSYVSLSADTRLSDDNMQKRKASLMQRYGQASGNFLTWFNLELAALDEAVVAAQYEKSDKLRTYKPFVDEVRRSAPYNLSKEVERALSVRSSFAGKGKVVEFYGNELSRLKFDMDGKQVNMEVLLAKMTSSRDAAERAKCMKTLNDGLKDFERTAALSLNMVAGSWHIEMKERGFKTLRSQRNLSNNLPDDVVDSLLQAVGTTGVDYCKKYYALKKQILKHTQGLDKFTWSDRNASIDIGKGEDKYTWEQAVDLVRDGYNKFSPTMAKLFMDMVEEKRIDVPAQDGKRGGAYCSSSFGSGPFQLLNFTGTQRDVATLAHESGHGAHFILCYEQGILQFHPPLTLAETASIFGEMIVFRDLLEKTPSDEDRLAMIMSKVDDIINSVVRQCSFDQFEEKVHNARANGTLTPEELATAWREVMVNYYGEEGEVFDSYENTSQLYAYVSHFHNVPFYVYAYAFGDLLVGSLYGAYMKQPEGFEEKLLDLLRAGGTKDFVDAVSPFGLDPASPTFWSDALHAHLGGLMEEAEELSKKLGYSSQFFNALFGEVLVVRLFLHASRLGELLQGALLQRLSFGVVGRDSVVTKLRVQAGILFERLEHLARRNLRLGFFLCGFSRSLVLGRSLGALLLLLGLALSSYLLLQLLCVIQLPKRTSFSVVDLDAEFGKRDIAHSVACGENVLLRGPILRELANIVAEFGDQIEERREHLFAALGRALGGFGESDRFHVQTHAQAAQNFRHVLGHTLNEEGTSVC</sequence>
<evidence type="ECO:0000256" key="2">
    <source>
        <dbReference type="ARBA" id="ARBA00022723"/>
    </source>
</evidence>
<dbReference type="InterPro" id="IPR013647">
    <property type="entry name" value="OligopepF_N_dom"/>
</dbReference>
<evidence type="ECO:0000259" key="9">
    <source>
        <dbReference type="Pfam" id="PF08439"/>
    </source>
</evidence>
<dbReference type="Pfam" id="PF01432">
    <property type="entry name" value="Peptidase_M3"/>
    <property type="match status" value="1"/>
</dbReference>
<dbReference type="InterPro" id="IPR001567">
    <property type="entry name" value="Pept_M3A_M3B_dom"/>
</dbReference>
<keyword evidence="1 6" id="KW-0645">Protease</keyword>
<dbReference type="GO" id="GO:0006508">
    <property type="term" value="P:proteolysis"/>
    <property type="evidence" value="ECO:0007669"/>
    <property type="project" value="UniProtKB-KW"/>
</dbReference>
<evidence type="ECO:0000256" key="4">
    <source>
        <dbReference type="ARBA" id="ARBA00022833"/>
    </source>
</evidence>